<dbReference type="Gene3D" id="1.10.510.10">
    <property type="entry name" value="Transferase(Phosphotransferase) domain 1"/>
    <property type="match status" value="1"/>
</dbReference>
<evidence type="ECO:0000256" key="2">
    <source>
        <dbReference type="ARBA" id="ARBA00012513"/>
    </source>
</evidence>
<evidence type="ECO:0000256" key="5">
    <source>
        <dbReference type="ARBA" id="ARBA00022553"/>
    </source>
</evidence>
<keyword evidence="3" id="KW-1003">Cell membrane</keyword>
<dbReference type="CDD" id="cd14014">
    <property type="entry name" value="STKc_PknB_like"/>
    <property type="match status" value="1"/>
</dbReference>
<dbReference type="Proteomes" id="UP000554965">
    <property type="component" value="Unassembled WGS sequence"/>
</dbReference>
<dbReference type="Pfam" id="PF01497">
    <property type="entry name" value="Peripla_BP_2"/>
    <property type="match status" value="1"/>
</dbReference>
<dbReference type="Gene3D" id="3.40.50.1980">
    <property type="entry name" value="Nitrogenase molybdenum iron protein domain"/>
    <property type="match status" value="2"/>
</dbReference>
<keyword evidence="19" id="KW-1185">Reference proteome</keyword>
<keyword evidence="11 16" id="KW-1133">Transmembrane helix</keyword>
<feature type="region of interest" description="Disordered" evidence="15">
    <location>
        <begin position="281"/>
        <end position="349"/>
    </location>
</feature>
<dbReference type="FunFam" id="3.30.200.20:FF:000035">
    <property type="entry name" value="Serine/threonine protein kinase Stk1"/>
    <property type="match status" value="1"/>
</dbReference>
<evidence type="ECO:0000256" key="6">
    <source>
        <dbReference type="ARBA" id="ARBA00022679"/>
    </source>
</evidence>
<keyword evidence="10" id="KW-0067">ATP-binding</keyword>
<evidence type="ECO:0000256" key="13">
    <source>
        <dbReference type="ARBA" id="ARBA00047899"/>
    </source>
</evidence>
<evidence type="ECO:0000256" key="9">
    <source>
        <dbReference type="ARBA" id="ARBA00022777"/>
    </source>
</evidence>
<feature type="domain" description="Protein kinase" evidence="17">
    <location>
        <begin position="12"/>
        <end position="280"/>
    </location>
</feature>
<evidence type="ECO:0000256" key="4">
    <source>
        <dbReference type="ARBA" id="ARBA00022527"/>
    </source>
</evidence>
<dbReference type="SUPFAM" id="SSF53807">
    <property type="entry name" value="Helical backbone' metal receptor"/>
    <property type="match status" value="1"/>
</dbReference>
<sequence>MALSVGTVVAGYTIEGVLGAGGMGTVYLARHPTLPRADALKILSAELSLDDQFRVRFTREADLAATLTHPNIVTVFNRGETDDGQLWIAMQYIEGTAASDLPAGTLTTHRVIGIIGDVAAALDYAHSRRVLHRDIKPSNFLVAHPGVANQERTLLADFGIARALDDSTTVTATGSLVGTASYAPPEAIEGGPLDHRADIYSLGCSLFRLLTGRTPYEEFRGAAPAAMLMAHVLQPIPRPSQINPNLPPGIDDVIAHAMAKNPADRYPSAGALAAAATAALAGHSPSQPAPSGSETRNWTTPPLPYPTTPPPGRGNAPIPAAAPLSATLAPHPTLGGHPGGTPAGAYPADASRRKRRRKLAIIASALTLVTALTVATVVAILVTGHKRASLPPYQPQTLSGKYGTVELQHRPLAVAALGPGDPDAVLSLGVQPVAIGGIQGKLPSWLQSMQHSSATLLPITDPIALAAAKPDLIIDTGDIDKPTYDQLAATAPTLTRPADTTQEWNWQNQLTWIAQALGRSETAKTLLNDTAAQQTKIKSGHPAFSGKSITVVNLSDTATTAAARVSAPTSYLEGIGFAYNTHFQRGPHQPPDTAIDRSSLAWLKATTTDAMILNRTDHAAGSGGFAGLPREFSTYTGILIIIDDPATITALNTGGPAATSHLNTTLVTKLANQIH</sequence>
<evidence type="ECO:0000256" key="1">
    <source>
        <dbReference type="ARBA" id="ARBA00004162"/>
    </source>
</evidence>
<evidence type="ECO:0000313" key="19">
    <source>
        <dbReference type="Proteomes" id="UP000554965"/>
    </source>
</evidence>
<evidence type="ECO:0000313" key="18">
    <source>
        <dbReference type="EMBL" id="SOJ56986.1"/>
    </source>
</evidence>
<keyword evidence="8" id="KW-0547">Nucleotide-binding</keyword>
<keyword evidence="12 16" id="KW-0472">Membrane</keyword>
<keyword evidence="7 16" id="KW-0812">Transmembrane</keyword>
<feature type="compositionally biased region" description="Pro residues" evidence="15">
    <location>
        <begin position="301"/>
        <end position="312"/>
    </location>
</feature>
<evidence type="ECO:0000256" key="3">
    <source>
        <dbReference type="ARBA" id="ARBA00022475"/>
    </source>
</evidence>
<dbReference type="SUPFAM" id="SSF56112">
    <property type="entry name" value="Protein kinase-like (PK-like)"/>
    <property type="match status" value="1"/>
</dbReference>
<dbReference type="GO" id="GO:0005886">
    <property type="term" value="C:plasma membrane"/>
    <property type="evidence" value="ECO:0007669"/>
    <property type="project" value="UniProtKB-SubCell"/>
</dbReference>
<dbReference type="GO" id="GO:0045717">
    <property type="term" value="P:negative regulation of fatty acid biosynthetic process"/>
    <property type="evidence" value="ECO:0007669"/>
    <property type="project" value="UniProtKB-ARBA"/>
</dbReference>
<dbReference type="InterPro" id="IPR008271">
    <property type="entry name" value="Ser/Thr_kinase_AS"/>
</dbReference>
<evidence type="ECO:0000256" key="7">
    <source>
        <dbReference type="ARBA" id="ARBA00022692"/>
    </source>
</evidence>
<feature type="transmembrane region" description="Helical" evidence="16">
    <location>
        <begin position="359"/>
        <end position="382"/>
    </location>
</feature>
<evidence type="ECO:0000256" key="10">
    <source>
        <dbReference type="ARBA" id="ARBA00022840"/>
    </source>
</evidence>
<feature type="compositionally biased region" description="Low complexity" evidence="15">
    <location>
        <begin position="316"/>
        <end position="335"/>
    </location>
</feature>
<dbReference type="InterPro" id="IPR000719">
    <property type="entry name" value="Prot_kinase_dom"/>
</dbReference>
<evidence type="ECO:0000256" key="16">
    <source>
        <dbReference type="SAM" id="Phobius"/>
    </source>
</evidence>
<organism evidence="18 19">
    <name type="scientific">Mycobacterium simulans</name>
    <dbReference type="NCBI Taxonomy" id="627089"/>
    <lineage>
        <taxon>Bacteria</taxon>
        <taxon>Bacillati</taxon>
        <taxon>Actinomycetota</taxon>
        <taxon>Actinomycetes</taxon>
        <taxon>Mycobacteriales</taxon>
        <taxon>Mycobacteriaceae</taxon>
        <taxon>Mycobacterium</taxon>
    </lineage>
</organism>
<keyword evidence="9 18" id="KW-0418">Kinase</keyword>
<dbReference type="GO" id="GO:0005524">
    <property type="term" value="F:ATP binding"/>
    <property type="evidence" value="ECO:0007669"/>
    <property type="project" value="UniProtKB-KW"/>
</dbReference>
<dbReference type="Gene3D" id="3.30.200.20">
    <property type="entry name" value="Phosphorylase Kinase, domain 1"/>
    <property type="match status" value="1"/>
</dbReference>
<accession>A0A7Z7IQR6</accession>
<evidence type="ECO:0000256" key="12">
    <source>
        <dbReference type="ARBA" id="ARBA00023136"/>
    </source>
</evidence>
<evidence type="ECO:0000259" key="17">
    <source>
        <dbReference type="PROSITE" id="PS50011"/>
    </source>
</evidence>
<dbReference type="PROSITE" id="PS00108">
    <property type="entry name" value="PROTEIN_KINASE_ST"/>
    <property type="match status" value="1"/>
</dbReference>
<dbReference type="InterPro" id="IPR002491">
    <property type="entry name" value="ABC_transptr_periplasmic_BD"/>
</dbReference>
<comment type="catalytic activity">
    <reaction evidence="14">
        <text>L-seryl-[protein] + ATP = O-phospho-L-seryl-[protein] + ADP + H(+)</text>
        <dbReference type="Rhea" id="RHEA:17989"/>
        <dbReference type="Rhea" id="RHEA-COMP:9863"/>
        <dbReference type="Rhea" id="RHEA-COMP:11604"/>
        <dbReference type="ChEBI" id="CHEBI:15378"/>
        <dbReference type="ChEBI" id="CHEBI:29999"/>
        <dbReference type="ChEBI" id="CHEBI:30616"/>
        <dbReference type="ChEBI" id="CHEBI:83421"/>
        <dbReference type="ChEBI" id="CHEBI:456216"/>
        <dbReference type="EC" id="2.7.11.1"/>
    </reaction>
</comment>
<dbReference type="GO" id="GO:0004674">
    <property type="term" value="F:protein serine/threonine kinase activity"/>
    <property type="evidence" value="ECO:0007669"/>
    <property type="project" value="UniProtKB-KW"/>
</dbReference>
<dbReference type="RefSeq" id="WP_186244497.1">
    <property type="nucleotide sequence ID" value="NZ_OCTY01000002.1"/>
</dbReference>
<dbReference type="FunFam" id="1.10.510.10:FF:000021">
    <property type="entry name" value="Serine/threonine protein kinase"/>
    <property type="match status" value="1"/>
</dbReference>
<keyword evidence="4" id="KW-0723">Serine/threonine-protein kinase</keyword>
<dbReference type="PROSITE" id="PS50011">
    <property type="entry name" value="PROTEIN_KINASE_DOM"/>
    <property type="match status" value="1"/>
</dbReference>
<evidence type="ECO:0000256" key="15">
    <source>
        <dbReference type="SAM" id="MobiDB-lite"/>
    </source>
</evidence>
<keyword evidence="5" id="KW-0597">Phosphoprotein</keyword>
<name>A0A7Z7IQR6_9MYCO</name>
<gene>
    <name evidence="18" type="primary">pknJ_2</name>
    <name evidence="18" type="ORF">MSIMFB_04464</name>
</gene>
<dbReference type="Pfam" id="PF00069">
    <property type="entry name" value="Pkinase"/>
    <property type="match status" value="1"/>
</dbReference>
<evidence type="ECO:0000256" key="11">
    <source>
        <dbReference type="ARBA" id="ARBA00022989"/>
    </source>
</evidence>
<evidence type="ECO:0000256" key="8">
    <source>
        <dbReference type="ARBA" id="ARBA00022741"/>
    </source>
</evidence>
<dbReference type="SMART" id="SM00220">
    <property type="entry name" value="S_TKc"/>
    <property type="match status" value="1"/>
</dbReference>
<comment type="subcellular location">
    <subcellularLocation>
        <location evidence="1">Cell membrane</location>
        <topology evidence="1">Single-pass membrane protein</topology>
    </subcellularLocation>
</comment>
<comment type="caution">
    <text evidence="18">The sequence shown here is derived from an EMBL/GenBank/DDBJ whole genome shotgun (WGS) entry which is preliminary data.</text>
</comment>
<reference evidence="18 19" key="1">
    <citation type="submission" date="2017-10" db="EMBL/GenBank/DDBJ databases">
        <authorList>
            <consortium name="Urmite Genomes"/>
        </authorList>
    </citation>
    <scope>NUCLEOTIDE SEQUENCE [LARGE SCALE GENOMIC DNA]</scope>
    <source>
        <strain evidence="18 19">FB-527</strain>
    </source>
</reference>
<dbReference type="InterPro" id="IPR011009">
    <property type="entry name" value="Kinase-like_dom_sf"/>
</dbReference>
<proteinExistence type="predicted"/>
<keyword evidence="6 18" id="KW-0808">Transferase</keyword>
<comment type="catalytic activity">
    <reaction evidence="13">
        <text>L-threonyl-[protein] + ATP = O-phospho-L-threonyl-[protein] + ADP + H(+)</text>
        <dbReference type="Rhea" id="RHEA:46608"/>
        <dbReference type="Rhea" id="RHEA-COMP:11060"/>
        <dbReference type="Rhea" id="RHEA-COMP:11605"/>
        <dbReference type="ChEBI" id="CHEBI:15378"/>
        <dbReference type="ChEBI" id="CHEBI:30013"/>
        <dbReference type="ChEBI" id="CHEBI:30616"/>
        <dbReference type="ChEBI" id="CHEBI:61977"/>
        <dbReference type="ChEBI" id="CHEBI:456216"/>
        <dbReference type="EC" id="2.7.11.1"/>
    </reaction>
</comment>
<dbReference type="PANTHER" id="PTHR43289">
    <property type="entry name" value="MITOGEN-ACTIVATED PROTEIN KINASE KINASE KINASE 20-RELATED"/>
    <property type="match status" value="1"/>
</dbReference>
<protein>
    <recommendedName>
        <fullName evidence="2">non-specific serine/threonine protein kinase</fullName>
        <ecNumber evidence="2">2.7.11.1</ecNumber>
    </recommendedName>
</protein>
<dbReference type="AlphaFoldDB" id="A0A7Z7IQR6"/>
<dbReference type="EMBL" id="OCTY01000002">
    <property type="protein sequence ID" value="SOJ56986.1"/>
    <property type="molecule type" value="Genomic_DNA"/>
</dbReference>
<evidence type="ECO:0000256" key="14">
    <source>
        <dbReference type="ARBA" id="ARBA00048679"/>
    </source>
</evidence>
<dbReference type="EC" id="2.7.11.1" evidence="2"/>
<feature type="compositionally biased region" description="Polar residues" evidence="15">
    <location>
        <begin position="284"/>
        <end position="298"/>
    </location>
</feature>
<dbReference type="PANTHER" id="PTHR43289:SF6">
    <property type="entry name" value="SERINE_THREONINE-PROTEIN KINASE NEKL-3"/>
    <property type="match status" value="1"/>
</dbReference>